<evidence type="ECO:0000256" key="2">
    <source>
        <dbReference type="ARBA" id="ARBA00022460"/>
    </source>
</evidence>
<dbReference type="GO" id="GO:0042302">
    <property type="term" value="F:structural constituent of cuticle"/>
    <property type="evidence" value="ECO:0007669"/>
    <property type="project" value="UniProtKB-KW"/>
</dbReference>
<feature type="compositionally biased region" description="Polar residues" evidence="8">
    <location>
        <begin position="273"/>
        <end position="298"/>
    </location>
</feature>
<dbReference type="STRING" id="7209.A0A1I7VL57"/>
<evidence type="ECO:0000256" key="5">
    <source>
        <dbReference type="ARBA" id="ARBA00022729"/>
    </source>
</evidence>
<feature type="transmembrane region" description="Helical" evidence="9">
    <location>
        <begin position="388"/>
        <end position="407"/>
    </location>
</feature>
<dbReference type="SMART" id="SM00241">
    <property type="entry name" value="ZP"/>
    <property type="match status" value="1"/>
</dbReference>
<dbReference type="Pfam" id="PF25301">
    <property type="entry name" value="CUT_C"/>
    <property type="match status" value="1"/>
</dbReference>
<dbReference type="eggNOG" id="ENOG502S136">
    <property type="taxonomic scope" value="Eukaryota"/>
</dbReference>
<dbReference type="PANTHER" id="PTHR22907:SF58">
    <property type="entry name" value="ZP DOMAIN-CONTAINING PROTEIN"/>
    <property type="match status" value="1"/>
</dbReference>
<dbReference type="GO" id="GO:0005886">
    <property type="term" value="C:plasma membrane"/>
    <property type="evidence" value="ECO:0007669"/>
    <property type="project" value="UniProtKB-SubCell"/>
</dbReference>
<evidence type="ECO:0000256" key="1">
    <source>
        <dbReference type="ARBA" id="ARBA00004251"/>
    </source>
</evidence>
<protein>
    <submittedName>
        <fullName evidence="12">ZP domain-containing protein</fullName>
    </submittedName>
</protein>
<dbReference type="InterPro" id="IPR056953">
    <property type="entry name" value="CUT_N"/>
</dbReference>
<dbReference type="InterPro" id="IPR057475">
    <property type="entry name" value="CUT_C"/>
</dbReference>
<keyword evidence="7 9" id="KW-0472">Membrane</keyword>
<dbReference type="Pfam" id="PF25057">
    <property type="entry name" value="CUT_N"/>
    <property type="match status" value="1"/>
</dbReference>
<comment type="subcellular location">
    <subcellularLocation>
        <location evidence="1">Cell membrane</location>
        <topology evidence="1">Single-pass type I membrane protein</topology>
    </subcellularLocation>
</comment>
<evidence type="ECO:0000256" key="6">
    <source>
        <dbReference type="ARBA" id="ARBA00022989"/>
    </source>
</evidence>
<reference evidence="12" key="2">
    <citation type="submission" date="2016-11" db="UniProtKB">
        <authorList>
            <consortium name="WormBaseParasite"/>
        </authorList>
    </citation>
    <scope>IDENTIFICATION</scope>
</reference>
<organism evidence="11 12">
    <name type="scientific">Loa loa</name>
    <name type="common">Eye worm</name>
    <name type="synonym">Filaria loa</name>
    <dbReference type="NCBI Taxonomy" id="7209"/>
    <lineage>
        <taxon>Eukaryota</taxon>
        <taxon>Metazoa</taxon>
        <taxon>Ecdysozoa</taxon>
        <taxon>Nematoda</taxon>
        <taxon>Chromadorea</taxon>
        <taxon>Rhabditida</taxon>
        <taxon>Spirurina</taxon>
        <taxon>Spiruromorpha</taxon>
        <taxon>Filarioidea</taxon>
        <taxon>Onchocercidae</taxon>
        <taxon>Loa</taxon>
    </lineage>
</organism>
<evidence type="ECO:0000256" key="4">
    <source>
        <dbReference type="ARBA" id="ARBA00022692"/>
    </source>
</evidence>
<keyword evidence="11" id="KW-1185">Reference proteome</keyword>
<evidence type="ECO:0000256" key="3">
    <source>
        <dbReference type="ARBA" id="ARBA00022475"/>
    </source>
</evidence>
<evidence type="ECO:0000256" key="9">
    <source>
        <dbReference type="SAM" id="Phobius"/>
    </source>
</evidence>
<dbReference type="InterPro" id="IPR001507">
    <property type="entry name" value="ZP_dom"/>
</dbReference>
<name>A0A1I7VL57_LOALO</name>
<dbReference type="AlphaFoldDB" id="A0A1I7VL57"/>
<keyword evidence="2" id="KW-0193">Cuticle</keyword>
<feature type="domain" description="ZP" evidence="10">
    <location>
        <begin position="16"/>
        <end position="253"/>
    </location>
</feature>
<accession>A0A1I7VL57</accession>
<dbReference type="InterPro" id="IPR051962">
    <property type="entry name" value="Cuticlin"/>
</dbReference>
<keyword evidence="4 9" id="KW-0812">Transmembrane</keyword>
<keyword evidence="3" id="KW-1003">Cell membrane</keyword>
<dbReference type="WBParaSite" id="EN70_3775">
    <property type="protein sequence ID" value="EN70_3775"/>
    <property type="gene ID" value="EN70_3775"/>
</dbReference>
<feature type="region of interest" description="Disordered" evidence="8">
    <location>
        <begin position="257"/>
        <end position="302"/>
    </location>
</feature>
<sequence>MSRRPLTSYMDPQDTECFTDGLRLHFEPEEPFHGHIYVKGYFMHESCHSDYTWNPTVSSFSFSVFYRSDCHVKCEIEREPSGISCHIVVIVQHHYLFLTQAYSAYSASCFYQSGFDFNMEVSGLTRTELEGGIVSNCAYEVLMNSVDGEPIKYANVGDQLVHKWSCESEEYGMLIHSCFVHKSDGASFQFVDNQGCVIDHTLMEPLIYNDDLTVAHSVVPAFKFADQLTIRFQCKVTSCNKAQNGCEGISPPNCEIVSTSTSTTEHSKAVPDKSTSMTKSPEVDSNGSEDNTDPGNSQDVRDAVELSTVLEMERMNYRRKRFLSESELKMNPLSLSQKFRTEANSTNANRFTLDVITDQLVIFERNEKNQIGSPEVSRVSCEVLRNGIFLQTVVFILLTGFLLTIIFTQQLCYNKRIIKCGLVPKGMLRVVNLKGVL</sequence>
<dbReference type="PROSITE" id="PS51034">
    <property type="entry name" value="ZP_2"/>
    <property type="match status" value="1"/>
</dbReference>
<reference evidence="11" key="1">
    <citation type="submission" date="2012-04" db="EMBL/GenBank/DDBJ databases">
        <title>The Genome Sequence of Loa loa.</title>
        <authorList>
            <consortium name="The Broad Institute Genome Sequencing Platform"/>
            <consortium name="Broad Institute Genome Sequencing Center for Infectious Disease"/>
            <person name="Nutman T.B."/>
            <person name="Fink D.L."/>
            <person name="Russ C."/>
            <person name="Young S."/>
            <person name="Zeng Q."/>
            <person name="Gargeya S."/>
            <person name="Alvarado L."/>
            <person name="Berlin A."/>
            <person name="Chapman S.B."/>
            <person name="Chen Z."/>
            <person name="Freedman E."/>
            <person name="Gellesch M."/>
            <person name="Goldberg J."/>
            <person name="Griggs A."/>
            <person name="Gujja S."/>
            <person name="Heilman E.R."/>
            <person name="Heiman D."/>
            <person name="Howarth C."/>
            <person name="Mehta T."/>
            <person name="Neiman D."/>
            <person name="Pearson M."/>
            <person name="Roberts A."/>
            <person name="Saif S."/>
            <person name="Shea T."/>
            <person name="Shenoy N."/>
            <person name="Sisk P."/>
            <person name="Stolte C."/>
            <person name="Sykes S."/>
            <person name="White J."/>
            <person name="Yandava C."/>
            <person name="Haas B."/>
            <person name="Henn M.R."/>
            <person name="Nusbaum C."/>
            <person name="Birren B."/>
        </authorList>
    </citation>
    <scope>NUCLEOTIDE SEQUENCE [LARGE SCALE GENOMIC DNA]</scope>
</reference>
<evidence type="ECO:0000256" key="7">
    <source>
        <dbReference type="ARBA" id="ARBA00023136"/>
    </source>
</evidence>
<proteinExistence type="predicted"/>
<evidence type="ECO:0000313" key="11">
    <source>
        <dbReference type="Proteomes" id="UP000095285"/>
    </source>
</evidence>
<keyword evidence="6 9" id="KW-1133">Transmembrane helix</keyword>
<dbReference type="Proteomes" id="UP000095285">
    <property type="component" value="Unassembled WGS sequence"/>
</dbReference>
<keyword evidence="5" id="KW-0732">Signal</keyword>
<evidence type="ECO:0000313" key="12">
    <source>
        <dbReference type="WBParaSite" id="EN70_3775"/>
    </source>
</evidence>
<dbReference type="PANTHER" id="PTHR22907">
    <property type="entry name" value="GH04558P"/>
    <property type="match status" value="1"/>
</dbReference>
<evidence type="ECO:0000256" key="8">
    <source>
        <dbReference type="SAM" id="MobiDB-lite"/>
    </source>
</evidence>
<evidence type="ECO:0000259" key="10">
    <source>
        <dbReference type="PROSITE" id="PS51034"/>
    </source>
</evidence>